<dbReference type="Gene3D" id="3.40.50.720">
    <property type="entry name" value="NAD(P)-binding Rossmann-like Domain"/>
    <property type="match status" value="1"/>
</dbReference>
<dbReference type="HOGENOM" id="CLU_010194_2_19_1"/>
<keyword evidence="2" id="KW-0521">NADP</keyword>
<sequence>MAITLDGGIALVTGAASGIGKETVFALAQAGVEGVILADLNLSGAELVAQESTKKWATNSYFRTTAVQADVSDEAAVNNMVDVAVKEFGRIDYCVHAAGVAFPGRQLSISRSTSMIR</sequence>
<dbReference type="InterPro" id="IPR002347">
    <property type="entry name" value="SDR_fam"/>
</dbReference>
<evidence type="ECO:0000313" key="3">
    <source>
        <dbReference type="EMBL" id="BAE64930.1"/>
    </source>
</evidence>
<protein>
    <submittedName>
        <fullName evidence="3">DNA, SC011</fullName>
    </submittedName>
</protein>
<comment type="similarity">
    <text evidence="1">Belongs to the short-chain dehydrogenases/reductases (SDR) family.</text>
</comment>
<dbReference type="KEGG" id="aor:AO090011000427"/>
<dbReference type="SUPFAM" id="SSF51735">
    <property type="entry name" value="NAD(P)-binding Rossmann-fold domains"/>
    <property type="match status" value="1"/>
</dbReference>
<dbReference type="Pfam" id="PF00106">
    <property type="entry name" value="adh_short"/>
    <property type="match status" value="1"/>
</dbReference>
<gene>
    <name evidence="3" type="ORF">AO090011000427</name>
</gene>
<dbReference type="PANTHER" id="PTHR42760">
    <property type="entry name" value="SHORT-CHAIN DEHYDROGENASES/REDUCTASES FAMILY MEMBER"/>
    <property type="match status" value="1"/>
</dbReference>
<dbReference type="GO" id="GO:0030497">
    <property type="term" value="P:fatty acid elongation"/>
    <property type="evidence" value="ECO:0007669"/>
    <property type="project" value="TreeGrafter"/>
</dbReference>
<dbReference type="AlphaFoldDB" id="Q2U0I5"/>
<dbReference type="PRINTS" id="PR00081">
    <property type="entry name" value="GDHRDH"/>
</dbReference>
<dbReference type="EMBL" id="AP007171">
    <property type="protein sequence ID" value="BAE64930.1"/>
    <property type="molecule type" value="Genomic_DNA"/>
</dbReference>
<dbReference type="PANTHER" id="PTHR42760:SF40">
    <property type="entry name" value="3-OXOACYL-[ACYL-CARRIER-PROTEIN] REDUCTASE, CHLOROPLASTIC"/>
    <property type="match status" value="1"/>
</dbReference>
<organism evidence="3 4">
    <name type="scientific">Aspergillus oryzae (strain ATCC 42149 / RIB 40)</name>
    <name type="common">Yellow koji mold</name>
    <dbReference type="NCBI Taxonomy" id="510516"/>
    <lineage>
        <taxon>Eukaryota</taxon>
        <taxon>Fungi</taxon>
        <taxon>Dikarya</taxon>
        <taxon>Ascomycota</taxon>
        <taxon>Pezizomycotina</taxon>
        <taxon>Eurotiomycetes</taxon>
        <taxon>Eurotiomycetidae</taxon>
        <taxon>Eurotiales</taxon>
        <taxon>Aspergillaceae</taxon>
        <taxon>Aspergillus</taxon>
        <taxon>Aspergillus subgen. Circumdati</taxon>
    </lineage>
</organism>
<dbReference type="GO" id="GO:0016616">
    <property type="term" value="F:oxidoreductase activity, acting on the CH-OH group of donors, NAD or NADP as acceptor"/>
    <property type="evidence" value="ECO:0007669"/>
    <property type="project" value="TreeGrafter"/>
</dbReference>
<accession>Q2U0I5</accession>
<proteinExistence type="inferred from homology"/>
<evidence type="ECO:0000256" key="2">
    <source>
        <dbReference type="ARBA" id="ARBA00022857"/>
    </source>
</evidence>
<reference evidence="3 4" key="1">
    <citation type="journal article" date="2005" name="Nature">
        <title>Genome sequencing and analysis of Aspergillus oryzae.</title>
        <authorList>
            <person name="Machida M."/>
            <person name="Asai K."/>
            <person name="Sano M."/>
            <person name="Tanaka T."/>
            <person name="Kumagai T."/>
            <person name="Terai G."/>
            <person name="Kusumoto K."/>
            <person name="Arima T."/>
            <person name="Akita O."/>
            <person name="Kashiwagi Y."/>
            <person name="Abe K."/>
            <person name="Gomi K."/>
            <person name="Horiuchi H."/>
            <person name="Kitamoto K."/>
            <person name="Kobayashi T."/>
            <person name="Takeuchi M."/>
            <person name="Denning D.W."/>
            <person name="Galagan J.E."/>
            <person name="Nierman W.C."/>
            <person name="Yu J."/>
            <person name="Archer D.B."/>
            <person name="Bennett J.W."/>
            <person name="Bhatnagar D."/>
            <person name="Cleveland T.E."/>
            <person name="Fedorova N.D."/>
            <person name="Gotoh O."/>
            <person name="Horikawa H."/>
            <person name="Hosoyama A."/>
            <person name="Ichinomiya M."/>
            <person name="Igarashi R."/>
            <person name="Iwashita K."/>
            <person name="Juvvadi P.R."/>
            <person name="Kato M."/>
            <person name="Kato Y."/>
            <person name="Kin T."/>
            <person name="Kokubun A."/>
            <person name="Maeda H."/>
            <person name="Maeyama N."/>
            <person name="Maruyama J."/>
            <person name="Nagasaki H."/>
            <person name="Nakajima T."/>
            <person name="Oda K."/>
            <person name="Okada K."/>
            <person name="Paulsen I."/>
            <person name="Sakamoto K."/>
            <person name="Sawano T."/>
            <person name="Takahashi M."/>
            <person name="Takase K."/>
            <person name="Terabayashi Y."/>
            <person name="Wortman J."/>
            <person name="Yamada O."/>
            <person name="Yamagata Y."/>
            <person name="Anazawa H."/>
            <person name="Hata Y."/>
            <person name="Koide Y."/>
            <person name="Komori T."/>
            <person name="Koyama Y."/>
            <person name="Minetoki T."/>
            <person name="Suharnan S."/>
            <person name="Tanaka A."/>
            <person name="Isono K."/>
            <person name="Kuhara S."/>
            <person name="Ogasawara N."/>
            <person name="Kikuchi H."/>
        </authorList>
    </citation>
    <scope>NUCLEOTIDE SEQUENCE [LARGE SCALE GENOMIC DNA]</scope>
    <source>
        <strain evidence="4">ATCC 42149 / RIB 40</strain>
    </source>
</reference>
<evidence type="ECO:0000313" key="4">
    <source>
        <dbReference type="Proteomes" id="UP000006564"/>
    </source>
</evidence>
<dbReference type="CDD" id="cd05233">
    <property type="entry name" value="SDR_c"/>
    <property type="match status" value="1"/>
</dbReference>
<dbReference type="InterPro" id="IPR036291">
    <property type="entry name" value="NAD(P)-bd_dom_sf"/>
</dbReference>
<dbReference type="RefSeq" id="XP_023093499.1">
    <property type="nucleotide sequence ID" value="XM_023232945.1"/>
</dbReference>
<name>Q2U0I5_ASPOR</name>
<dbReference type="Proteomes" id="UP000006564">
    <property type="component" value="Chromosome 7"/>
</dbReference>
<keyword evidence="4" id="KW-1185">Reference proteome</keyword>
<dbReference type="GeneID" id="5998167"/>
<evidence type="ECO:0000256" key="1">
    <source>
        <dbReference type="ARBA" id="ARBA00006484"/>
    </source>
</evidence>